<dbReference type="InterPro" id="IPR015655">
    <property type="entry name" value="PP2C"/>
</dbReference>
<evidence type="ECO:0000259" key="1">
    <source>
        <dbReference type="PROSITE" id="PS51746"/>
    </source>
</evidence>
<dbReference type="InterPro" id="IPR036457">
    <property type="entry name" value="PPM-type-like_dom_sf"/>
</dbReference>
<dbReference type="InterPro" id="IPR001932">
    <property type="entry name" value="PPM-type_phosphatase-like_dom"/>
</dbReference>
<sequence length="229" mass="23732">MIRYAMRTQAGGLHGENQDVVAADPAGGTFIVADGIGGLADAAATARTVVDQFPRRLCEHVTAIRAPGVTHAVTEVVAELNERVRREARSGPGTTGTTAALLLVRGGAALAVHLGDSRIYLARDGRLDRLTEDHVREGRLTRFVGMPGEVVPGISVHELSAGDRFLLCTDGLTGSVDDEALGAILNTAADLEGVCERLINSAAAGGTIDDVSVIAVQYGGRGDGAAQQR</sequence>
<keyword evidence="2" id="KW-0378">Hydrolase</keyword>
<comment type="caution">
    <text evidence="2">The sequence shown here is derived from an EMBL/GenBank/DDBJ whole genome shotgun (WGS) entry which is preliminary data.</text>
</comment>
<dbReference type="SMART" id="SM00331">
    <property type="entry name" value="PP2C_SIG"/>
    <property type="match status" value="1"/>
</dbReference>
<organism evidence="2 3">
    <name type="scientific">Nonomuraea purpurea</name>
    <dbReference type="NCBI Taxonomy" id="1849276"/>
    <lineage>
        <taxon>Bacteria</taxon>
        <taxon>Bacillati</taxon>
        <taxon>Actinomycetota</taxon>
        <taxon>Actinomycetes</taxon>
        <taxon>Streptosporangiales</taxon>
        <taxon>Streptosporangiaceae</taxon>
        <taxon>Nonomuraea</taxon>
    </lineage>
</organism>
<dbReference type="GO" id="GO:0004722">
    <property type="term" value="F:protein serine/threonine phosphatase activity"/>
    <property type="evidence" value="ECO:0007669"/>
    <property type="project" value="UniProtKB-EC"/>
</dbReference>
<proteinExistence type="predicted"/>
<dbReference type="Gene3D" id="3.60.40.10">
    <property type="entry name" value="PPM-type phosphatase domain"/>
    <property type="match status" value="1"/>
</dbReference>
<evidence type="ECO:0000313" key="3">
    <source>
        <dbReference type="Proteomes" id="UP001595851"/>
    </source>
</evidence>
<gene>
    <name evidence="2" type="ORF">ACFOY2_22315</name>
</gene>
<reference evidence="3" key="1">
    <citation type="journal article" date="2019" name="Int. J. Syst. Evol. Microbiol.">
        <title>The Global Catalogue of Microorganisms (GCM) 10K type strain sequencing project: providing services to taxonomists for standard genome sequencing and annotation.</title>
        <authorList>
            <consortium name="The Broad Institute Genomics Platform"/>
            <consortium name="The Broad Institute Genome Sequencing Center for Infectious Disease"/>
            <person name="Wu L."/>
            <person name="Ma J."/>
        </authorList>
    </citation>
    <scope>NUCLEOTIDE SEQUENCE [LARGE SCALE GENOMIC DNA]</scope>
    <source>
        <strain evidence="3">TBRC 1276</strain>
    </source>
</reference>
<dbReference type="PROSITE" id="PS51746">
    <property type="entry name" value="PPM_2"/>
    <property type="match status" value="1"/>
</dbReference>
<dbReference type="Pfam" id="PF13672">
    <property type="entry name" value="PP2C_2"/>
    <property type="match status" value="1"/>
</dbReference>
<dbReference type="RefSeq" id="WP_379530005.1">
    <property type="nucleotide sequence ID" value="NZ_JBHSBI010000011.1"/>
</dbReference>
<keyword evidence="3" id="KW-1185">Reference proteome</keyword>
<dbReference type="PANTHER" id="PTHR47992">
    <property type="entry name" value="PROTEIN PHOSPHATASE"/>
    <property type="match status" value="1"/>
</dbReference>
<protein>
    <submittedName>
        <fullName evidence="2">PP2C family protein-serine/threonine phosphatase</fullName>
        <ecNumber evidence="2">3.1.3.16</ecNumber>
    </submittedName>
</protein>
<feature type="domain" description="PPM-type phosphatase" evidence="1">
    <location>
        <begin position="3"/>
        <end position="218"/>
    </location>
</feature>
<dbReference type="Proteomes" id="UP001595851">
    <property type="component" value="Unassembled WGS sequence"/>
</dbReference>
<dbReference type="SMART" id="SM00332">
    <property type="entry name" value="PP2Cc"/>
    <property type="match status" value="1"/>
</dbReference>
<dbReference type="EC" id="3.1.3.16" evidence="2"/>
<dbReference type="CDD" id="cd00143">
    <property type="entry name" value="PP2Cc"/>
    <property type="match status" value="1"/>
</dbReference>
<evidence type="ECO:0000313" key="2">
    <source>
        <dbReference type="EMBL" id="MFC4009980.1"/>
    </source>
</evidence>
<dbReference type="EMBL" id="JBHSBI010000011">
    <property type="protein sequence ID" value="MFC4009980.1"/>
    <property type="molecule type" value="Genomic_DNA"/>
</dbReference>
<name>A0ABV8G7K2_9ACTN</name>
<accession>A0ABV8G7K2</accession>
<dbReference type="SUPFAM" id="SSF81606">
    <property type="entry name" value="PP2C-like"/>
    <property type="match status" value="1"/>
</dbReference>